<accession>A0A067PGM2</accession>
<proteinExistence type="predicted"/>
<dbReference type="Proteomes" id="UP000027265">
    <property type="component" value="Unassembled WGS sequence"/>
</dbReference>
<keyword evidence="2" id="KW-1185">Reference proteome</keyword>
<name>A0A067PGM2_9AGAM</name>
<organism evidence="1 2">
    <name type="scientific">Jaapia argillacea MUCL 33604</name>
    <dbReference type="NCBI Taxonomy" id="933084"/>
    <lineage>
        <taxon>Eukaryota</taxon>
        <taxon>Fungi</taxon>
        <taxon>Dikarya</taxon>
        <taxon>Basidiomycota</taxon>
        <taxon>Agaricomycotina</taxon>
        <taxon>Agaricomycetes</taxon>
        <taxon>Agaricomycetidae</taxon>
        <taxon>Jaapiales</taxon>
        <taxon>Jaapiaceae</taxon>
        <taxon>Jaapia</taxon>
    </lineage>
</organism>
<dbReference type="OrthoDB" id="2749557at2759"/>
<evidence type="ECO:0000313" key="1">
    <source>
        <dbReference type="EMBL" id="KDQ54063.1"/>
    </source>
</evidence>
<reference evidence="2" key="1">
    <citation type="journal article" date="2014" name="Proc. Natl. Acad. Sci. U.S.A.">
        <title>Extensive sampling of basidiomycete genomes demonstrates inadequacy of the white-rot/brown-rot paradigm for wood decay fungi.</title>
        <authorList>
            <person name="Riley R."/>
            <person name="Salamov A.A."/>
            <person name="Brown D.W."/>
            <person name="Nagy L.G."/>
            <person name="Floudas D."/>
            <person name="Held B.W."/>
            <person name="Levasseur A."/>
            <person name="Lombard V."/>
            <person name="Morin E."/>
            <person name="Otillar R."/>
            <person name="Lindquist E.A."/>
            <person name="Sun H."/>
            <person name="LaButti K.M."/>
            <person name="Schmutz J."/>
            <person name="Jabbour D."/>
            <person name="Luo H."/>
            <person name="Baker S.E."/>
            <person name="Pisabarro A.G."/>
            <person name="Walton J.D."/>
            <person name="Blanchette R.A."/>
            <person name="Henrissat B."/>
            <person name="Martin F."/>
            <person name="Cullen D."/>
            <person name="Hibbett D.S."/>
            <person name="Grigoriev I.V."/>
        </authorList>
    </citation>
    <scope>NUCLEOTIDE SEQUENCE [LARGE SCALE GENOMIC DNA]</scope>
    <source>
        <strain evidence="2">MUCL 33604</strain>
    </source>
</reference>
<dbReference type="AlphaFoldDB" id="A0A067PGM2"/>
<dbReference type="EMBL" id="KL197730">
    <property type="protein sequence ID" value="KDQ54063.1"/>
    <property type="molecule type" value="Genomic_DNA"/>
</dbReference>
<protein>
    <submittedName>
        <fullName evidence="1">Uncharacterized protein</fullName>
    </submittedName>
</protein>
<sequence length="762" mass="86972">MARRLPAELIQDILVQAWGDEETLILPGFTKETTREILDLESQEARARRRWQFYESICRLSRDWHRANVDIPLREVILSCDFDVLVYPQLLKRRMEIDMAEGIHISPQDYLNRARMMIDFRFAFAFSRSFHHERGESAKRFFGQSMPNSRSVALWLPAPSQFYHVMQSISQFPSLSSIVTIHGPGLLGSDSLEVSTPATSITRLLVHFLGPVHIPLSHWESRKGRETIALFPNATDITLSHDFSLIEFVPQFPKLKRLTLHCYPLYTLFGQAGRGTLRHWRIVPALRAGLLQGKREGLSDKRGKSGKSAGRLVINTGHEEPDGWTDVANACVRHGVVLERRCVFTTPSRLPSIKSPRDGPISLHLFTFRQLKPFSLCATPVTQSLHAMLMLPADMPSLPAELIRGILTQAWIGDEPLLSLCEEWDVEEWEVEERARVRWEFYDAICLLSRDWRQANIDLPLRELVISCNLDLEMYTQLLRSRIERDVAKGIHDHPRHYLDRARMIFDFRYVLNVNPRDPAEGEFLKEFLTESMPNSRSVALLFPRLDHFQDAFFPHSFSLMPNITRLLVHFLGPVADPLTSWQSAQARETIAMYPNATDITLSRDMSLIEFVPQFPKLQRLTLQCYPLYTLFGRPGMGTLRYWRIIPALAAGLLQGGIGGLRQSEKRTGRLIINTGHEEPDGWADVAKACARHGVPLERRCIFTNTEQAINDFPCGFITIINLGVLCIADKVSLAFRHAMIRVGKVNLPRGVDVSDLDMIAM</sequence>
<dbReference type="InParanoid" id="A0A067PGM2"/>
<evidence type="ECO:0000313" key="2">
    <source>
        <dbReference type="Proteomes" id="UP000027265"/>
    </source>
</evidence>
<dbReference type="HOGENOM" id="CLU_366034_0_0_1"/>
<gene>
    <name evidence="1" type="ORF">JAAARDRAFT_80406</name>
</gene>